<dbReference type="Proteomes" id="UP000039865">
    <property type="component" value="Unassembled WGS sequence"/>
</dbReference>
<reference evidence="2 3" key="1">
    <citation type="submission" date="2014-06" db="EMBL/GenBank/DDBJ databases">
        <authorList>
            <person name="Swart Estienne"/>
        </authorList>
    </citation>
    <scope>NUCLEOTIDE SEQUENCE [LARGE SCALE GENOMIC DNA]</scope>
    <source>
        <strain evidence="2 3">130c</strain>
    </source>
</reference>
<dbReference type="InParanoid" id="A0A078AYX7"/>
<organism evidence="2 3">
    <name type="scientific">Stylonychia lemnae</name>
    <name type="common">Ciliate</name>
    <dbReference type="NCBI Taxonomy" id="5949"/>
    <lineage>
        <taxon>Eukaryota</taxon>
        <taxon>Sar</taxon>
        <taxon>Alveolata</taxon>
        <taxon>Ciliophora</taxon>
        <taxon>Intramacronucleata</taxon>
        <taxon>Spirotrichea</taxon>
        <taxon>Stichotrichia</taxon>
        <taxon>Sporadotrichida</taxon>
        <taxon>Oxytrichidae</taxon>
        <taxon>Stylonychinae</taxon>
        <taxon>Stylonychia</taxon>
    </lineage>
</organism>
<evidence type="ECO:0000313" key="3">
    <source>
        <dbReference type="Proteomes" id="UP000039865"/>
    </source>
</evidence>
<keyword evidence="1" id="KW-0812">Transmembrane</keyword>
<proteinExistence type="predicted"/>
<name>A0A078AYX7_STYLE</name>
<dbReference type="OrthoDB" id="2126698at2759"/>
<evidence type="ECO:0000313" key="2">
    <source>
        <dbReference type="EMBL" id="CDW85998.1"/>
    </source>
</evidence>
<accession>A0A078AYX7</accession>
<gene>
    <name evidence="2" type="primary">Contig510.g565</name>
    <name evidence="2" type="ORF">STYLEM_15089</name>
</gene>
<feature type="transmembrane region" description="Helical" evidence="1">
    <location>
        <begin position="21"/>
        <end position="39"/>
    </location>
</feature>
<sequence>MIPIGFQITACVYIGKSLGEGFYIVGNPMSLVLCFYAKLGIKGLLLGFCCGSISIAIMMIVYLQFFTDWQQISKDVREQMLSKRQNIYLKAMSDSEESQSLMG</sequence>
<dbReference type="EMBL" id="CCKQ01014248">
    <property type="protein sequence ID" value="CDW85998.1"/>
    <property type="molecule type" value="Genomic_DNA"/>
</dbReference>
<feature type="transmembrane region" description="Helical" evidence="1">
    <location>
        <begin position="45"/>
        <end position="65"/>
    </location>
</feature>
<keyword evidence="1" id="KW-1133">Transmembrane helix</keyword>
<protein>
    <submittedName>
        <fullName evidence="2">Transparent testa 12 protein</fullName>
    </submittedName>
</protein>
<dbReference type="AlphaFoldDB" id="A0A078AYX7"/>
<keyword evidence="1" id="KW-0472">Membrane</keyword>
<keyword evidence="3" id="KW-1185">Reference proteome</keyword>
<evidence type="ECO:0000256" key="1">
    <source>
        <dbReference type="SAM" id="Phobius"/>
    </source>
</evidence>